<evidence type="ECO:0000313" key="31">
    <source>
        <dbReference type="Proteomes" id="UP000284785"/>
    </source>
</evidence>
<dbReference type="EMBL" id="CZBI01000001">
    <property type="protein sequence ID" value="CUP25513.1"/>
    <property type="molecule type" value="Genomic_DNA"/>
</dbReference>
<dbReference type="PROSITE" id="PS51712">
    <property type="entry name" value="G_ENGA"/>
    <property type="match status" value="2"/>
</dbReference>
<sequence>MNNLVAIVGRPNVGKSTLFNRLTKTRQAIVNEEAGTTRDRQYGKSEWLGREFSVVDTGGWVVNSDDIFEEEIRKQVLLAVEEADVILFVVDVMNGVTDLDMQVATILRRANSPVIMVANKTDNNELQYNAPEFYKLGLGDPYCISAITGSGTGDLMDLIVSKFNKETSEILDDDIPRFAVVGRPNAGKSSIVNAFIGEDRNIVTEIAGTTRDSIYTRYNKFGFDFYLVDTAGIRKKNKVNEDLEYYSVVRSIRSIENADVCILMLDATRGVESQDLNILSLIQKNQKGLVVVINKWDLIEDKTAKMMKEFEATIRSRFAPFVDFPIIFASALTKQRILKVLEEARNVYENRTTKIPTARLNEEMLPLIEAYPPPSNKGKYIKIKYITQLPNTQVPSFVYFANLPQYVKEPYKRFLENKMREKWNLTGTPINIYIRQK</sequence>
<reference evidence="28 29" key="1">
    <citation type="submission" date="2015-09" db="EMBL/GenBank/DDBJ databases">
        <authorList>
            <consortium name="Pathogen Informatics"/>
        </authorList>
    </citation>
    <scope>NUCLEOTIDE SEQUENCE [LARGE SCALE GENOMIC DNA]</scope>
    <source>
        <strain evidence="13 29">2789STDY5834899</strain>
        <strain evidence="14 28">2789STDY5834945</strain>
    </source>
</reference>
<dbReference type="FunFam" id="3.40.50.300:FF:000953">
    <property type="entry name" value="GTPase Der"/>
    <property type="match status" value="1"/>
</dbReference>
<reference evidence="12 37" key="4">
    <citation type="submission" date="2020-02" db="EMBL/GenBank/DDBJ databases">
        <title>Whole-genome sequencing and comparative analysis of the genomes of Bacteroides thetaiotaomicron and Escherichia coli isolated from a healthy resident in Vietnam.</title>
        <authorList>
            <person name="Mohsin M."/>
            <person name="Tanaka K."/>
            <person name="Kawahara R."/>
            <person name="Kondo S."/>
            <person name="Noguchi H."/>
            <person name="Motooka D."/>
            <person name="Nakamura S."/>
            <person name="Khong D.T."/>
            <person name="Nguyen T.N."/>
            <person name="Tran H.T."/>
            <person name="Yamamoto Y."/>
        </authorList>
    </citation>
    <scope>NUCLEOTIDE SEQUENCE [LARGE SCALE GENOMIC DNA]</scope>
    <source>
        <strain evidence="12 37">F9-2</strain>
    </source>
</reference>
<dbReference type="Proteomes" id="UP000500882">
    <property type="component" value="Chromosome"/>
</dbReference>
<dbReference type="InterPro" id="IPR015946">
    <property type="entry name" value="KH_dom-like_a/b"/>
</dbReference>
<evidence type="ECO:0000313" key="30">
    <source>
        <dbReference type="Proteomes" id="UP000283616"/>
    </source>
</evidence>
<evidence type="ECO:0000313" key="21">
    <source>
        <dbReference type="EMBL" id="MCE9236772.1"/>
    </source>
</evidence>
<dbReference type="PANTHER" id="PTHR43834">
    <property type="entry name" value="GTPASE DER"/>
    <property type="match status" value="1"/>
</dbReference>
<dbReference type="EMBL" id="CZAP01000002">
    <property type="protein sequence ID" value="CUP09787.1"/>
    <property type="molecule type" value="Genomic_DNA"/>
</dbReference>
<evidence type="ECO:0000313" key="23">
    <source>
        <dbReference type="EMBL" id="RHD80090.1"/>
    </source>
</evidence>
<keyword evidence="4 10" id="KW-0677">Repeat</keyword>
<keyword evidence="6 8" id="KW-0342">GTP-binding</keyword>
<evidence type="ECO:0000313" key="29">
    <source>
        <dbReference type="Proteomes" id="UP000095576"/>
    </source>
</evidence>
<dbReference type="Proteomes" id="UP000440614">
    <property type="component" value="Unassembled WGS sequence"/>
</dbReference>
<dbReference type="FunFam" id="3.30.300.20:FF:000004">
    <property type="entry name" value="GTPase Der"/>
    <property type="match status" value="1"/>
</dbReference>
<dbReference type="OMA" id="CNLPQYV"/>
<dbReference type="Proteomes" id="UP000095541">
    <property type="component" value="Unassembled WGS sequence"/>
</dbReference>
<evidence type="ECO:0000313" key="39">
    <source>
        <dbReference type="Proteomes" id="UP001156218"/>
    </source>
</evidence>
<reference evidence="21" key="7">
    <citation type="submission" date="2021-07" db="EMBL/GenBank/DDBJ databases">
        <title>Comparative genomics of Bacteroides fragilis group isolates reveals species-dependent resistance mechanisms and validates clinical tools for resistance prediction.</title>
        <authorList>
            <person name="Wallace M.J."/>
            <person name="Jean S."/>
            <person name="Wallace M.A."/>
            <person name="Carey-Ann B.D."/>
            <person name="Dantas G."/>
        </authorList>
    </citation>
    <scope>NUCLEOTIDE SEQUENCE</scope>
    <source>
        <strain evidence="21">BJH_160</strain>
    </source>
</reference>
<evidence type="ECO:0000259" key="11">
    <source>
        <dbReference type="PROSITE" id="PS51712"/>
    </source>
</evidence>
<dbReference type="EMBL" id="QROV01000030">
    <property type="protein sequence ID" value="RHL54201.1"/>
    <property type="molecule type" value="Genomic_DNA"/>
</dbReference>
<dbReference type="CDD" id="cd01895">
    <property type="entry name" value="EngA2"/>
    <property type="match status" value="1"/>
</dbReference>
<evidence type="ECO:0000313" key="13">
    <source>
        <dbReference type="EMBL" id="CUP09787.1"/>
    </source>
</evidence>
<dbReference type="Proteomes" id="UP000436858">
    <property type="component" value="Unassembled WGS sequence"/>
</dbReference>
<evidence type="ECO:0000313" key="22">
    <source>
        <dbReference type="EMBL" id="MDC2239308.1"/>
    </source>
</evidence>
<evidence type="ECO:0000313" key="26">
    <source>
        <dbReference type="EMBL" id="UYU72648.1"/>
    </source>
</evidence>
<reference evidence="25 39" key="6">
    <citation type="submission" date="2021-06" db="EMBL/GenBank/DDBJ databases">
        <title>Interrogation of the integrated mobile genetic elements in gut-associated Bacteroides with a consensus prediction approach.</title>
        <authorList>
            <person name="Campbell D.E."/>
            <person name="Leigh J.R."/>
            <person name="Kim T."/>
            <person name="England W."/>
            <person name="Whitaker R.J."/>
            <person name="Degnan P.H."/>
        </authorList>
    </citation>
    <scope>NUCLEOTIDE SEQUENCE</scope>
    <source>
        <strain evidence="27">VPI-3443</strain>
        <strain evidence="26">VPI-BTDOT2</strain>
        <strain evidence="25 39">WAL8669</strain>
    </source>
</reference>
<evidence type="ECO:0000313" key="36">
    <source>
        <dbReference type="Proteomes" id="UP000488521"/>
    </source>
</evidence>
<dbReference type="Proteomes" id="UP000436825">
    <property type="component" value="Unassembled WGS sequence"/>
</dbReference>
<comment type="function">
    <text evidence="8 10">GTPase that plays an essential role in the late steps of ribosome biogenesis.</text>
</comment>
<keyword evidence="3 8" id="KW-0690">Ribosome biogenesis</keyword>
<dbReference type="PANTHER" id="PTHR43834:SF6">
    <property type="entry name" value="GTPASE DER"/>
    <property type="match status" value="1"/>
</dbReference>
<dbReference type="Proteomes" id="UP001156218">
    <property type="component" value="Chromosome"/>
</dbReference>
<evidence type="ECO:0000313" key="32">
    <source>
        <dbReference type="Proteomes" id="UP000436825"/>
    </source>
</evidence>
<dbReference type="InterPro" id="IPR032859">
    <property type="entry name" value="KH_dom-like"/>
</dbReference>
<dbReference type="EMBL" id="WCSY01000028">
    <property type="protein sequence ID" value="KAB4306639.1"/>
    <property type="molecule type" value="Genomic_DNA"/>
</dbReference>
<dbReference type="InterPro" id="IPR031166">
    <property type="entry name" value="G_ENGA"/>
</dbReference>
<evidence type="ECO:0000313" key="33">
    <source>
        <dbReference type="Proteomes" id="UP000436858"/>
    </source>
</evidence>
<dbReference type="Pfam" id="PF14714">
    <property type="entry name" value="KH_dom-like"/>
    <property type="match status" value="1"/>
</dbReference>
<dbReference type="Proteomes" id="UP000488521">
    <property type="component" value="Unassembled WGS sequence"/>
</dbReference>
<evidence type="ECO:0000256" key="4">
    <source>
        <dbReference type="ARBA" id="ARBA00022737"/>
    </source>
</evidence>
<dbReference type="GO" id="GO:0016787">
    <property type="term" value="F:hydrolase activity"/>
    <property type="evidence" value="ECO:0007669"/>
    <property type="project" value="UniProtKB-KW"/>
</dbReference>
<dbReference type="EMBL" id="CP083685">
    <property type="protein sequence ID" value="UYU91054.1"/>
    <property type="molecule type" value="Genomic_DNA"/>
</dbReference>
<dbReference type="Proteomes" id="UP000095576">
    <property type="component" value="Unassembled WGS sequence"/>
</dbReference>
<feature type="binding site" evidence="8">
    <location>
        <begin position="9"/>
        <end position="16"/>
    </location>
    <ligand>
        <name>GTP</name>
        <dbReference type="ChEBI" id="CHEBI:37565"/>
        <label>1</label>
    </ligand>
</feature>
<evidence type="ECO:0000313" key="24">
    <source>
        <dbReference type="EMBL" id="RHL54201.1"/>
    </source>
</evidence>
<dbReference type="PATRIC" id="fig|818.23.peg.426"/>
<dbReference type="Proteomes" id="UP000284785">
    <property type="component" value="Unassembled WGS sequence"/>
</dbReference>
<evidence type="ECO:0000313" key="14">
    <source>
        <dbReference type="EMBL" id="CUP25513.1"/>
    </source>
</evidence>
<dbReference type="FunFam" id="3.40.50.300:FF:000040">
    <property type="entry name" value="GTPase Der"/>
    <property type="match status" value="1"/>
</dbReference>
<feature type="domain" description="EngA-type G" evidence="11">
    <location>
        <begin position="3"/>
        <end position="167"/>
    </location>
</feature>
<feature type="binding site" evidence="8">
    <location>
        <begin position="182"/>
        <end position="189"/>
    </location>
    <ligand>
        <name>GTP</name>
        <dbReference type="ChEBI" id="CHEBI:37565"/>
        <label>2</label>
    </ligand>
</feature>
<dbReference type="InterPro" id="IPR006073">
    <property type="entry name" value="GTP-bd"/>
</dbReference>
<evidence type="ECO:0000256" key="1">
    <source>
        <dbReference type="ARBA" id="ARBA00008279"/>
    </source>
</evidence>
<dbReference type="NCBIfam" id="TIGR03594">
    <property type="entry name" value="GTPase_EngA"/>
    <property type="match status" value="1"/>
</dbReference>
<reference evidence="30 31" key="2">
    <citation type="submission" date="2018-08" db="EMBL/GenBank/DDBJ databases">
        <title>A genome reference for cultivated species of the human gut microbiota.</title>
        <authorList>
            <person name="Zou Y."/>
            <person name="Xue W."/>
            <person name="Luo G."/>
        </authorList>
    </citation>
    <scope>NUCLEOTIDE SEQUENCE [LARGE SCALE GENOMIC DNA]</scope>
    <source>
        <strain evidence="24 30">AF37-12</strain>
        <strain evidence="23 31">AM30-26</strain>
    </source>
</reference>
<reference evidence="20" key="5">
    <citation type="submission" date="2021-02" db="EMBL/GenBank/DDBJ databases">
        <title>Infant gut strain persistence is associated with maternal origin, phylogeny, and functional potential including surface adhesion and iron acquisition.</title>
        <authorList>
            <person name="Lou Y.C."/>
        </authorList>
    </citation>
    <scope>NUCLEOTIDE SEQUENCE</scope>
    <source>
        <strain evidence="20">L3_082_243G1_dasL3_082_243G1_maxbin2.maxbin.015s ta_sub</strain>
    </source>
</reference>
<dbReference type="PIRSF" id="PIRSF006485">
    <property type="entry name" value="GTP-binding_EngA"/>
    <property type="match status" value="1"/>
</dbReference>
<evidence type="ECO:0000256" key="7">
    <source>
        <dbReference type="ARBA" id="ARBA00032345"/>
    </source>
</evidence>
<evidence type="ECO:0000256" key="10">
    <source>
        <dbReference type="RuleBase" id="RU004481"/>
    </source>
</evidence>
<feature type="binding site" evidence="8">
    <location>
        <begin position="119"/>
        <end position="122"/>
    </location>
    <ligand>
        <name>GTP</name>
        <dbReference type="ChEBI" id="CHEBI:37565"/>
        <label>1</label>
    </ligand>
</feature>
<name>A0A0P0EPV9_BACT4</name>
<evidence type="ECO:0000256" key="6">
    <source>
        <dbReference type="ARBA" id="ARBA00023134"/>
    </source>
</evidence>
<evidence type="ECO:0000313" key="37">
    <source>
        <dbReference type="Proteomes" id="UP000500882"/>
    </source>
</evidence>
<reference evidence="22" key="8">
    <citation type="submission" date="2022-10" db="EMBL/GenBank/DDBJ databases">
        <title>Human gut microbiome strain richness.</title>
        <authorList>
            <person name="Chen-Liaw A."/>
        </authorList>
    </citation>
    <scope>NUCLEOTIDE SEQUENCE</scope>
    <source>
        <strain evidence="22">1001283st1_A3_1001283B150304_161114</strain>
    </source>
</reference>
<evidence type="ECO:0000313" key="27">
    <source>
        <dbReference type="EMBL" id="UYU91054.1"/>
    </source>
</evidence>
<dbReference type="SUPFAM" id="SSF52540">
    <property type="entry name" value="P-loop containing nucleoside triphosphate hydrolases"/>
    <property type="match status" value="2"/>
</dbReference>
<dbReference type="HAMAP" id="MF_00195">
    <property type="entry name" value="GTPase_Der"/>
    <property type="match status" value="1"/>
</dbReference>
<dbReference type="NCBIfam" id="TIGR00231">
    <property type="entry name" value="small_GTP"/>
    <property type="match status" value="2"/>
</dbReference>
<organism evidence="20 38">
    <name type="scientific">Bacteroides thetaiotaomicron</name>
    <dbReference type="NCBI Taxonomy" id="818"/>
    <lineage>
        <taxon>Bacteria</taxon>
        <taxon>Pseudomonadati</taxon>
        <taxon>Bacteroidota</taxon>
        <taxon>Bacteroidia</taxon>
        <taxon>Bacteroidales</taxon>
        <taxon>Bacteroidaceae</taxon>
        <taxon>Bacteroides</taxon>
    </lineage>
</organism>
<evidence type="ECO:0000256" key="5">
    <source>
        <dbReference type="ARBA" id="ARBA00022741"/>
    </source>
</evidence>
<dbReference type="InterPro" id="IPR016484">
    <property type="entry name" value="GTPase_Der"/>
</dbReference>
<evidence type="ECO:0000313" key="20">
    <source>
        <dbReference type="EMBL" id="MBS5412705.1"/>
    </source>
</evidence>
<dbReference type="EMBL" id="JAHYQA010000002">
    <property type="protein sequence ID" value="MCE9236772.1"/>
    <property type="molecule type" value="Genomic_DNA"/>
</dbReference>
<evidence type="ECO:0000256" key="9">
    <source>
        <dbReference type="PROSITE-ProRule" id="PRU01049"/>
    </source>
</evidence>
<protein>
    <recommendedName>
        <fullName evidence="2 8">GTPase Der</fullName>
    </recommendedName>
    <alternativeName>
        <fullName evidence="7 8">GTP-binding protein EngA</fullName>
    </alternativeName>
</protein>
<dbReference type="EMBL" id="WCRS01000003">
    <property type="protein sequence ID" value="KAB4477060.1"/>
    <property type="molecule type" value="Genomic_DNA"/>
</dbReference>
<comment type="subunit">
    <text evidence="8">Associates with the 50S ribosomal subunit.</text>
</comment>
<dbReference type="SMR" id="A0A0P0EPV9"/>
<dbReference type="Pfam" id="PF01926">
    <property type="entry name" value="MMR_HSR1"/>
    <property type="match status" value="2"/>
</dbReference>
<comment type="similarity">
    <text evidence="1 8 9 10">Belongs to the TRAFAC class TrmE-Era-EngA-EngB-Septin-like GTPase superfamily. EngA (Der) GTPase family.</text>
</comment>
<evidence type="ECO:0000313" key="34">
    <source>
        <dbReference type="Proteomes" id="UP000440614"/>
    </source>
</evidence>
<dbReference type="Proteomes" id="UP001156216">
    <property type="component" value="Chromosome"/>
</dbReference>
<dbReference type="EMBL" id="WCSB01000001">
    <property type="protein sequence ID" value="KAB4455624.1"/>
    <property type="molecule type" value="Genomic_DNA"/>
</dbReference>
<evidence type="ECO:0000313" key="35">
    <source>
        <dbReference type="Proteomes" id="UP000460317"/>
    </source>
</evidence>
<keyword evidence="20" id="KW-0378">Hydrolase</keyword>
<evidence type="ECO:0000256" key="8">
    <source>
        <dbReference type="HAMAP-Rule" id="MF_00195"/>
    </source>
</evidence>
<dbReference type="EMBL" id="JAQNVG010000089">
    <property type="protein sequence ID" value="MDC2239308.1"/>
    <property type="molecule type" value="Genomic_DNA"/>
</dbReference>
<evidence type="ECO:0000256" key="2">
    <source>
        <dbReference type="ARBA" id="ARBA00020953"/>
    </source>
</evidence>
<evidence type="ECO:0000313" key="38">
    <source>
        <dbReference type="Proteomes" id="UP000782901"/>
    </source>
</evidence>
<dbReference type="Proteomes" id="UP000460317">
    <property type="component" value="Unassembled WGS sequence"/>
</dbReference>
<dbReference type="Proteomes" id="UP001162960">
    <property type="component" value="Chromosome"/>
</dbReference>
<dbReference type="CDD" id="cd01894">
    <property type="entry name" value="EngA1"/>
    <property type="match status" value="1"/>
</dbReference>
<evidence type="ECO:0000313" key="16">
    <source>
        <dbReference type="EMBL" id="KAB4454533.1"/>
    </source>
</evidence>
<dbReference type="RefSeq" id="WP_008760766.1">
    <property type="nucleotide sequence ID" value="NZ_AP022660.1"/>
</dbReference>
<evidence type="ECO:0000313" key="28">
    <source>
        <dbReference type="Proteomes" id="UP000095541"/>
    </source>
</evidence>
<feature type="domain" description="EngA-type G" evidence="11">
    <location>
        <begin position="176"/>
        <end position="352"/>
    </location>
</feature>
<dbReference type="EMBL" id="AP022660">
    <property type="protein sequence ID" value="BCA48388.1"/>
    <property type="molecule type" value="Genomic_DNA"/>
</dbReference>
<dbReference type="PRINTS" id="PR00326">
    <property type="entry name" value="GTP1OBG"/>
</dbReference>
<dbReference type="KEGG" id="btho:Btheta7330_00423"/>
<accession>C6IUS6</accession>
<dbReference type="EMBL" id="QSJP01000040">
    <property type="protein sequence ID" value="RHD80090.1"/>
    <property type="molecule type" value="Genomic_DNA"/>
</dbReference>
<accession>A0A0P0EPV9</accession>
<proteinExistence type="inferred from homology"/>
<dbReference type="EMBL" id="CP083681">
    <property type="protein sequence ID" value="UYU72648.1"/>
    <property type="molecule type" value="Genomic_DNA"/>
</dbReference>
<dbReference type="GO" id="GO:0042254">
    <property type="term" value="P:ribosome biogenesis"/>
    <property type="evidence" value="ECO:0007669"/>
    <property type="project" value="UniProtKB-KW"/>
</dbReference>
<reference evidence="32 33" key="3">
    <citation type="journal article" date="2019" name="Nat. Med.">
        <title>A library of human gut bacterial isolates paired with longitudinal multiomics data enables mechanistic microbiome research.</title>
        <authorList>
            <person name="Poyet M."/>
            <person name="Groussin M."/>
            <person name="Gibbons S.M."/>
            <person name="Avila-Pacheco J."/>
            <person name="Jiang X."/>
            <person name="Kearney S.M."/>
            <person name="Perrotta A.R."/>
            <person name="Berdy B."/>
            <person name="Zhao S."/>
            <person name="Lieberman T.D."/>
            <person name="Swanson P.K."/>
            <person name="Smith M."/>
            <person name="Roesemann S."/>
            <person name="Alexander J.E."/>
            <person name="Rich S.A."/>
            <person name="Livny J."/>
            <person name="Vlamakis H."/>
            <person name="Clish C."/>
            <person name="Bullock K."/>
            <person name="Deik A."/>
            <person name="Scott J."/>
            <person name="Pierce K.A."/>
            <person name="Xavier R.J."/>
            <person name="Alm E.J."/>
        </authorList>
    </citation>
    <scope>NUCLEOTIDE SEQUENCE [LARGE SCALE GENOMIC DNA]</scope>
    <source>
        <strain evidence="19 36">BIOML-A156</strain>
        <strain evidence="16 32">BIOML-A160</strain>
        <strain evidence="18 33">BIOML-A162</strain>
        <strain evidence="17 35">BIOML-A165</strain>
        <strain evidence="15 34">BIOML-A188</strain>
    </source>
</reference>
<dbReference type="Proteomes" id="UP000283616">
    <property type="component" value="Unassembled WGS sequence"/>
</dbReference>
<dbReference type="AlphaFoldDB" id="A0A0P0EPV9"/>
<evidence type="ECO:0000313" key="12">
    <source>
        <dbReference type="EMBL" id="BCA48388.1"/>
    </source>
</evidence>
<dbReference type="InterPro" id="IPR027417">
    <property type="entry name" value="P-loop_NTPase"/>
</dbReference>
<dbReference type="GeneID" id="60925011"/>
<evidence type="ECO:0000313" key="19">
    <source>
        <dbReference type="EMBL" id="KAB4477060.1"/>
    </source>
</evidence>
<dbReference type="EMBL" id="JAGZEE010000035">
    <property type="protein sequence ID" value="MBS5412705.1"/>
    <property type="molecule type" value="Genomic_DNA"/>
</dbReference>
<evidence type="ECO:0000256" key="3">
    <source>
        <dbReference type="ARBA" id="ARBA00022517"/>
    </source>
</evidence>
<feature type="binding site" evidence="8">
    <location>
        <begin position="229"/>
        <end position="233"/>
    </location>
    <ligand>
        <name>GTP</name>
        <dbReference type="ChEBI" id="CHEBI:37565"/>
        <label>2</label>
    </ligand>
</feature>
<dbReference type="EMBL" id="CP083680">
    <property type="protein sequence ID" value="UYU66308.1"/>
    <property type="molecule type" value="Genomic_DNA"/>
</dbReference>
<dbReference type="EMBL" id="WCRY01000057">
    <property type="protein sequence ID" value="KAB4469470.1"/>
    <property type="molecule type" value="Genomic_DNA"/>
</dbReference>
<gene>
    <name evidence="8 20" type="primary">der</name>
    <name evidence="12" type="ORF">BatF92_03300</name>
    <name evidence="24" type="ORF">DW011_21165</name>
    <name evidence="23" type="ORF">DW780_26595</name>
    <name evidence="13" type="ORF">ERS852511_01152</name>
    <name evidence="14" type="ORF">ERS852557_00005</name>
    <name evidence="19" type="ORF">GAN59_07770</name>
    <name evidence="16" type="ORF">GAN75_16830</name>
    <name evidence="18" type="ORF">GAN91_27295</name>
    <name evidence="17" type="ORF">GAN93_01185</name>
    <name evidence="15" type="ORF">GAO51_23470</name>
    <name evidence="21" type="ORF">K0H07_06305</name>
    <name evidence="20" type="ORF">KHY35_18690</name>
    <name evidence="26" type="ORF">KQP59_05980</name>
    <name evidence="25" type="ORF">KQP68_22580</name>
    <name evidence="27" type="ORF">KQP74_24570</name>
    <name evidence="22" type="ORF">PO127_26550</name>
</gene>
<dbReference type="Proteomes" id="UP001200544">
    <property type="component" value="Unassembled WGS sequence"/>
</dbReference>
<dbReference type="Proteomes" id="UP001217776">
    <property type="component" value="Unassembled WGS sequence"/>
</dbReference>
<evidence type="ECO:0000313" key="18">
    <source>
        <dbReference type="EMBL" id="KAB4469470.1"/>
    </source>
</evidence>
<feature type="binding site" evidence="8">
    <location>
        <begin position="56"/>
        <end position="60"/>
    </location>
    <ligand>
        <name>GTP</name>
        <dbReference type="ChEBI" id="CHEBI:37565"/>
        <label>1</label>
    </ligand>
</feature>
<dbReference type="EMBL" id="WCRW01000011">
    <property type="protein sequence ID" value="KAB4454533.1"/>
    <property type="molecule type" value="Genomic_DNA"/>
</dbReference>
<dbReference type="InterPro" id="IPR005225">
    <property type="entry name" value="Small_GTP-bd"/>
</dbReference>
<dbReference type="GO" id="GO:0005525">
    <property type="term" value="F:GTP binding"/>
    <property type="evidence" value="ECO:0007669"/>
    <property type="project" value="UniProtKB-UniRule"/>
</dbReference>
<dbReference type="GO" id="GO:0043022">
    <property type="term" value="F:ribosome binding"/>
    <property type="evidence" value="ECO:0007669"/>
    <property type="project" value="TreeGrafter"/>
</dbReference>
<feature type="binding site" evidence="8">
    <location>
        <begin position="294"/>
        <end position="297"/>
    </location>
    <ligand>
        <name>GTP</name>
        <dbReference type="ChEBI" id="CHEBI:37565"/>
        <label>2</label>
    </ligand>
</feature>
<evidence type="ECO:0000313" key="25">
    <source>
        <dbReference type="EMBL" id="UYU66308.1"/>
    </source>
</evidence>
<dbReference type="Proteomes" id="UP000782901">
    <property type="component" value="Unassembled WGS sequence"/>
</dbReference>
<dbReference type="Gene3D" id="3.30.300.20">
    <property type="match status" value="1"/>
</dbReference>
<dbReference type="Gene3D" id="3.40.50.300">
    <property type="entry name" value="P-loop containing nucleotide triphosphate hydrolases"/>
    <property type="match status" value="2"/>
</dbReference>
<evidence type="ECO:0000313" key="17">
    <source>
        <dbReference type="EMBL" id="KAB4455624.1"/>
    </source>
</evidence>
<keyword evidence="5 8" id="KW-0547">Nucleotide-binding</keyword>
<evidence type="ECO:0000313" key="15">
    <source>
        <dbReference type="EMBL" id="KAB4306639.1"/>
    </source>
</evidence>